<evidence type="ECO:0000313" key="1">
    <source>
        <dbReference type="EMBL" id="SKB85399.1"/>
    </source>
</evidence>
<evidence type="ECO:0000313" key="2">
    <source>
        <dbReference type="Proteomes" id="UP000190044"/>
    </source>
</evidence>
<dbReference type="EMBL" id="FUYP01000023">
    <property type="protein sequence ID" value="SKB85399.1"/>
    <property type="molecule type" value="Genomic_DNA"/>
</dbReference>
<dbReference type="AlphaFoldDB" id="A0A1T5ENJ5"/>
<organism evidence="1 2">
    <name type="scientific">Sphingopyxis flava</name>
    <dbReference type="NCBI Taxonomy" id="1507287"/>
    <lineage>
        <taxon>Bacteria</taxon>
        <taxon>Pseudomonadati</taxon>
        <taxon>Pseudomonadota</taxon>
        <taxon>Alphaproteobacteria</taxon>
        <taxon>Sphingomonadales</taxon>
        <taxon>Sphingomonadaceae</taxon>
        <taxon>Sphingopyxis</taxon>
    </lineage>
</organism>
<proteinExistence type="predicted"/>
<accession>A0A1T5ENJ5</accession>
<gene>
    <name evidence="1" type="ORF">SAMN06295937_102354</name>
</gene>
<sequence length="64" mass="6781">MGPDPHIEVRKDGPFWRVVVLPPEALPDGWCRPSTFSSAPLARLAAKLLADASGMPIIDQATGG</sequence>
<protein>
    <submittedName>
        <fullName evidence="1">Uncharacterized protein</fullName>
    </submittedName>
</protein>
<keyword evidence="2" id="KW-1185">Reference proteome</keyword>
<reference evidence="2" key="1">
    <citation type="submission" date="2017-02" db="EMBL/GenBank/DDBJ databases">
        <authorList>
            <person name="Varghese N."/>
            <person name="Submissions S."/>
        </authorList>
    </citation>
    <scope>NUCLEOTIDE SEQUENCE [LARGE SCALE GENOMIC DNA]</scope>
    <source>
        <strain evidence="2">R11H</strain>
    </source>
</reference>
<dbReference type="Proteomes" id="UP000190044">
    <property type="component" value="Unassembled WGS sequence"/>
</dbReference>
<name>A0A1T5ENJ5_9SPHN</name>